<gene>
    <name evidence="2" type="ORF">UCRPA7_1985</name>
</gene>
<accession>R8BSZ1</accession>
<dbReference type="AlphaFoldDB" id="R8BSZ1"/>
<dbReference type="KEGG" id="tmn:UCRPA7_1985"/>
<reference evidence="3" key="1">
    <citation type="journal article" date="2013" name="Genome Announc.">
        <title>Draft genome sequence of the ascomycete Phaeoacremonium aleophilum strain UCR-PA7, a causal agent of the esca disease complex in grapevines.</title>
        <authorList>
            <person name="Blanco-Ulate B."/>
            <person name="Rolshausen P."/>
            <person name="Cantu D."/>
        </authorList>
    </citation>
    <scope>NUCLEOTIDE SEQUENCE [LARGE SCALE GENOMIC DNA]</scope>
    <source>
        <strain evidence="3">UCR-PA7</strain>
    </source>
</reference>
<evidence type="ECO:0000313" key="3">
    <source>
        <dbReference type="Proteomes" id="UP000014074"/>
    </source>
</evidence>
<name>R8BSZ1_PHAM7</name>
<feature type="region of interest" description="Disordered" evidence="1">
    <location>
        <begin position="24"/>
        <end position="54"/>
    </location>
</feature>
<feature type="compositionally biased region" description="Basic and acidic residues" evidence="1">
    <location>
        <begin position="24"/>
        <end position="38"/>
    </location>
</feature>
<keyword evidence="3" id="KW-1185">Reference proteome</keyword>
<dbReference type="EMBL" id="KB932914">
    <property type="protein sequence ID" value="EOO02518.1"/>
    <property type="molecule type" value="Genomic_DNA"/>
</dbReference>
<dbReference type="Proteomes" id="UP000014074">
    <property type="component" value="Unassembled WGS sequence"/>
</dbReference>
<sequence length="78" mass="9175">MPEDTKKQCKGLMNKMGRLLYREEKANSKEQESERLEDQQDNPTKSCQKQEDEIQKVKDYVKKDEELEEGSETYGGLM</sequence>
<dbReference type="HOGENOM" id="CLU_2623741_0_0_1"/>
<dbReference type="OrthoDB" id="4526540at2759"/>
<dbReference type="RefSeq" id="XP_007912754.1">
    <property type="nucleotide sequence ID" value="XM_007914563.1"/>
</dbReference>
<dbReference type="GeneID" id="19322190"/>
<evidence type="ECO:0000256" key="1">
    <source>
        <dbReference type="SAM" id="MobiDB-lite"/>
    </source>
</evidence>
<proteinExistence type="predicted"/>
<protein>
    <submittedName>
        <fullName evidence="2">Uncharacterized protein</fullName>
    </submittedName>
</protein>
<organism evidence="2 3">
    <name type="scientific">Phaeoacremonium minimum (strain UCR-PA7)</name>
    <name type="common">Esca disease fungus</name>
    <name type="synonym">Togninia minima</name>
    <dbReference type="NCBI Taxonomy" id="1286976"/>
    <lineage>
        <taxon>Eukaryota</taxon>
        <taxon>Fungi</taxon>
        <taxon>Dikarya</taxon>
        <taxon>Ascomycota</taxon>
        <taxon>Pezizomycotina</taxon>
        <taxon>Sordariomycetes</taxon>
        <taxon>Sordariomycetidae</taxon>
        <taxon>Togniniales</taxon>
        <taxon>Togniniaceae</taxon>
        <taxon>Phaeoacremonium</taxon>
    </lineage>
</organism>
<evidence type="ECO:0000313" key="2">
    <source>
        <dbReference type="EMBL" id="EOO02518.1"/>
    </source>
</evidence>